<evidence type="ECO:0000256" key="2">
    <source>
        <dbReference type="ARBA" id="ARBA00019014"/>
    </source>
</evidence>
<dbReference type="EMBL" id="SRPO01000085">
    <property type="protein sequence ID" value="KAG5942135.1"/>
    <property type="molecule type" value="Genomic_DNA"/>
</dbReference>
<keyword evidence="4" id="KW-1185">Reference proteome</keyword>
<protein>
    <recommendedName>
        <fullName evidence="2">Copper homeostasis protein cutC homolog</fullName>
    </recommendedName>
</protein>
<accession>A0A9P7MFD8</accession>
<dbReference type="AlphaFoldDB" id="A0A9P7MFD8"/>
<dbReference type="SUPFAM" id="SSF110395">
    <property type="entry name" value="CutC-like"/>
    <property type="match status" value="1"/>
</dbReference>
<evidence type="ECO:0000256" key="1">
    <source>
        <dbReference type="ARBA" id="ARBA00007768"/>
    </source>
</evidence>
<organism evidence="3 4">
    <name type="scientific">Claviceps pazoutovae</name>
    <dbReference type="NCBI Taxonomy" id="1649127"/>
    <lineage>
        <taxon>Eukaryota</taxon>
        <taxon>Fungi</taxon>
        <taxon>Dikarya</taxon>
        <taxon>Ascomycota</taxon>
        <taxon>Pezizomycotina</taxon>
        <taxon>Sordariomycetes</taxon>
        <taxon>Hypocreomycetidae</taxon>
        <taxon>Hypocreales</taxon>
        <taxon>Clavicipitaceae</taxon>
        <taxon>Claviceps</taxon>
    </lineage>
</organism>
<dbReference type="Pfam" id="PF03932">
    <property type="entry name" value="CutC"/>
    <property type="match status" value="1"/>
</dbReference>
<evidence type="ECO:0000313" key="4">
    <source>
        <dbReference type="Proteomes" id="UP000706124"/>
    </source>
</evidence>
<dbReference type="PANTHER" id="PTHR12598">
    <property type="entry name" value="COPPER HOMEOSTASIS PROTEIN CUTC"/>
    <property type="match status" value="1"/>
</dbReference>
<dbReference type="PANTHER" id="PTHR12598:SF0">
    <property type="entry name" value="COPPER HOMEOSTASIS PROTEIN CUTC HOMOLOG"/>
    <property type="match status" value="1"/>
</dbReference>
<dbReference type="InterPro" id="IPR036822">
    <property type="entry name" value="CutC-like_dom_sf"/>
</dbReference>
<comment type="caution">
    <text evidence="3">The sequence shown here is derived from an EMBL/GenBank/DDBJ whole genome shotgun (WGS) entry which is preliminary data.</text>
</comment>
<name>A0A9P7MFD8_9HYPO</name>
<evidence type="ECO:0000313" key="3">
    <source>
        <dbReference type="EMBL" id="KAG5942135.1"/>
    </source>
</evidence>
<comment type="similarity">
    <text evidence="1">Belongs to the CutC family.</text>
</comment>
<proteinExistence type="inferred from homology"/>
<dbReference type="Proteomes" id="UP000706124">
    <property type="component" value="Unassembled WGS sequence"/>
</dbReference>
<dbReference type="InterPro" id="IPR005627">
    <property type="entry name" value="CutC-like"/>
</dbReference>
<dbReference type="Gene3D" id="3.20.20.380">
    <property type="entry name" value="Copper homeostasis (CutC) domain"/>
    <property type="match status" value="1"/>
</dbReference>
<reference evidence="3 4" key="1">
    <citation type="journal article" date="2020" name="bioRxiv">
        <title>Whole genome comparisons of ergot fungi reveals the divergence and evolution of species within the genus Claviceps are the result of varying mechanisms driving genome evolution and host range expansion.</title>
        <authorList>
            <person name="Wyka S.A."/>
            <person name="Mondo S.J."/>
            <person name="Liu M."/>
            <person name="Dettman J."/>
            <person name="Nalam V."/>
            <person name="Broders K.D."/>
        </authorList>
    </citation>
    <scope>NUCLEOTIDE SEQUENCE [LARGE SCALE GENOMIC DNA]</scope>
    <source>
        <strain evidence="3 4">CCC 1485</strain>
    </source>
</reference>
<dbReference type="GO" id="GO:0005507">
    <property type="term" value="F:copper ion binding"/>
    <property type="evidence" value="ECO:0007669"/>
    <property type="project" value="TreeGrafter"/>
</dbReference>
<sequence>MAIKIPLEVAVFSGESILKAQSQGCSRVELNAPNSYLLGGTTPPLAELARVADQVTVPVRVMIRPRGPPNDGSQDFIYTESEIAAMARSIEEFKASGLMNPCRGDGFVFGLLKPCSEIDSFTGEPQKLQINEEQCKTLLRHAKPYGCVFHRAFDAIASTKRAYEGIELLLSLNFEGVLTAGGPGNCIDNMDRLNHLCHKYMSKGIFEIVAAGGLRENNIIIPARTLARYEQGTVWLHTAALSSRPDHPIEEIDSDELIQMVAQLDLVEAA</sequence>
<dbReference type="OrthoDB" id="7392499at2759"/>
<gene>
    <name evidence="3" type="ORF">E4U60_007487</name>
</gene>